<organism evidence="12 13">
    <name type="scientific">Brassicogethes aeneus</name>
    <name type="common">Rape pollen beetle</name>
    <name type="synonym">Meligethes aeneus</name>
    <dbReference type="NCBI Taxonomy" id="1431903"/>
    <lineage>
        <taxon>Eukaryota</taxon>
        <taxon>Metazoa</taxon>
        <taxon>Ecdysozoa</taxon>
        <taxon>Arthropoda</taxon>
        <taxon>Hexapoda</taxon>
        <taxon>Insecta</taxon>
        <taxon>Pterygota</taxon>
        <taxon>Neoptera</taxon>
        <taxon>Endopterygota</taxon>
        <taxon>Coleoptera</taxon>
        <taxon>Polyphaga</taxon>
        <taxon>Cucujiformia</taxon>
        <taxon>Nitidulidae</taxon>
        <taxon>Meligethinae</taxon>
        <taxon>Brassicogethes</taxon>
    </lineage>
</organism>
<evidence type="ECO:0000313" key="13">
    <source>
        <dbReference type="Proteomes" id="UP001154078"/>
    </source>
</evidence>
<dbReference type="PANTHER" id="PTHR24150:SF8">
    <property type="entry name" value="ANKYRIN REPEAT AND MYND DOMAIN-CONTAINING PROTEIN 2"/>
    <property type="match status" value="1"/>
</dbReference>
<proteinExistence type="predicted"/>
<reference evidence="12" key="1">
    <citation type="submission" date="2021-12" db="EMBL/GenBank/DDBJ databases">
        <authorList>
            <person name="King R."/>
        </authorList>
    </citation>
    <scope>NUCLEOTIDE SEQUENCE</scope>
</reference>
<dbReference type="InterPro" id="IPR036770">
    <property type="entry name" value="Ankyrin_rpt-contain_sf"/>
</dbReference>
<dbReference type="Gene3D" id="1.25.40.20">
    <property type="entry name" value="Ankyrin repeat-containing domain"/>
    <property type="match status" value="1"/>
</dbReference>
<evidence type="ECO:0000256" key="8">
    <source>
        <dbReference type="ARBA" id="ARBA00023273"/>
    </source>
</evidence>
<dbReference type="PROSITE" id="PS50297">
    <property type="entry name" value="ANK_REP_REGION"/>
    <property type="match status" value="1"/>
</dbReference>
<gene>
    <name evidence="12" type="ORF">MELIAE_LOCUS6804</name>
</gene>
<evidence type="ECO:0000256" key="5">
    <source>
        <dbReference type="ARBA" id="ARBA00022833"/>
    </source>
</evidence>
<keyword evidence="6 9" id="KW-0040">ANK repeat</keyword>
<dbReference type="Pfam" id="PF12796">
    <property type="entry name" value="Ank_2"/>
    <property type="match status" value="1"/>
</dbReference>
<evidence type="ECO:0000256" key="2">
    <source>
        <dbReference type="ARBA" id="ARBA00022723"/>
    </source>
</evidence>
<keyword evidence="4 10" id="KW-0863">Zinc-finger</keyword>
<keyword evidence="8" id="KW-0966">Cell projection</keyword>
<feature type="repeat" description="ANK" evidence="9">
    <location>
        <begin position="78"/>
        <end position="110"/>
    </location>
</feature>
<evidence type="ECO:0000313" key="12">
    <source>
        <dbReference type="EMBL" id="CAH0555427.1"/>
    </source>
</evidence>
<dbReference type="GO" id="GO:0008270">
    <property type="term" value="F:zinc ion binding"/>
    <property type="evidence" value="ECO:0007669"/>
    <property type="project" value="UniProtKB-KW"/>
</dbReference>
<dbReference type="InterPro" id="IPR052452">
    <property type="entry name" value="Ankyrin-MYND_dom_contain_2"/>
</dbReference>
<dbReference type="Proteomes" id="UP001154078">
    <property type="component" value="Chromosome 4"/>
</dbReference>
<evidence type="ECO:0000256" key="1">
    <source>
        <dbReference type="ARBA" id="ARBA00004138"/>
    </source>
</evidence>
<accession>A0A9P0B1N8</accession>
<dbReference type="GO" id="GO:0005929">
    <property type="term" value="C:cilium"/>
    <property type="evidence" value="ECO:0007669"/>
    <property type="project" value="UniProtKB-SubCell"/>
</dbReference>
<dbReference type="SUPFAM" id="SSF144232">
    <property type="entry name" value="HIT/MYND zinc finger-like"/>
    <property type="match status" value="1"/>
</dbReference>
<dbReference type="OrthoDB" id="10257049at2759"/>
<comment type="subcellular location">
    <subcellularLocation>
        <location evidence="1">Cell projection</location>
        <location evidence="1">Cilium</location>
    </subcellularLocation>
</comment>
<dbReference type="EMBL" id="OV121135">
    <property type="protein sequence ID" value="CAH0555427.1"/>
    <property type="molecule type" value="Genomic_DNA"/>
</dbReference>
<keyword evidence="7" id="KW-0969">Cilium</keyword>
<feature type="domain" description="MYND-type" evidence="11">
    <location>
        <begin position="324"/>
        <end position="361"/>
    </location>
</feature>
<keyword evidence="3" id="KW-0677">Repeat</keyword>
<name>A0A9P0B1N8_BRAAE</name>
<keyword evidence="13" id="KW-1185">Reference proteome</keyword>
<evidence type="ECO:0000256" key="10">
    <source>
        <dbReference type="PROSITE-ProRule" id="PRU00134"/>
    </source>
</evidence>
<evidence type="ECO:0000256" key="4">
    <source>
        <dbReference type="ARBA" id="ARBA00022771"/>
    </source>
</evidence>
<dbReference type="PROSITE" id="PS50865">
    <property type="entry name" value="ZF_MYND_2"/>
    <property type="match status" value="1"/>
</dbReference>
<evidence type="ECO:0000256" key="7">
    <source>
        <dbReference type="ARBA" id="ARBA00023069"/>
    </source>
</evidence>
<dbReference type="PANTHER" id="PTHR24150">
    <property type="entry name" value="ANKYRIN REPEAT AND MYND DOMAIN-CONTAINING PROTEIN 2"/>
    <property type="match status" value="1"/>
</dbReference>
<dbReference type="InterPro" id="IPR002110">
    <property type="entry name" value="Ankyrin_rpt"/>
</dbReference>
<dbReference type="SMART" id="SM00248">
    <property type="entry name" value="ANK"/>
    <property type="match status" value="3"/>
</dbReference>
<dbReference type="SUPFAM" id="SSF48403">
    <property type="entry name" value="Ankyrin repeat"/>
    <property type="match status" value="1"/>
</dbReference>
<evidence type="ECO:0000259" key="11">
    <source>
        <dbReference type="PROSITE" id="PS50865"/>
    </source>
</evidence>
<sequence>MSAVNDSVLSDEELKIFKAIEKNDCVLLKTLLTDQKNVNIVDENSMTPLQHAAYKGNAEIVQMLLDQGANVNLCEHQHKYTALHFAGLSGNVDCCIYLLLAGAKSDVTNSVGRTPSQMAAFVGHHNCVATINNYVPKENVDIFTIATDGKDTELPAFIADSFHKFIMQVNIHPVKVVLNIHNYVGLGEHLPECKKVLELMCEKEMKKGAENNETMAFKFHYLSYVVGEIIKIKQKQTTNKTDDEKKLDITELFTRKILKPGRQGVLEFMEGFIKDCVREFPFRESNLFRQIVASLTGDNPAGALNVLSAAINGQRGFIDNASMCSTCGEEKAPKKCSKCKVVQYCDRNCQRLHWHWHKKACAKLAQNPEYLDKTTPDTNEISSELQNFLINSEK</sequence>
<protein>
    <recommendedName>
        <fullName evidence="11">MYND-type domain-containing protein</fullName>
    </recommendedName>
</protein>
<dbReference type="AlphaFoldDB" id="A0A9P0B1N8"/>
<dbReference type="PROSITE" id="PS50088">
    <property type="entry name" value="ANK_REPEAT"/>
    <property type="match status" value="2"/>
</dbReference>
<dbReference type="PROSITE" id="PS01360">
    <property type="entry name" value="ZF_MYND_1"/>
    <property type="match status" value="1"/>
</dbReference>
<feature type="repeat" description="ANK" evidence="9">
    <location>
        <begin position="44"/>
        <end position="76"/>
    </location>
</feature>
<dbReference type="InterPro" id="IPR002893">
    <property type="entry name" value="Znf_MYND"/>
</dbReference>
<evidence type="ECO:0000256" key="3">
    <source>
        <dbReference type="ARBA" id="ARBA00022737"/>
    </source>
</evidence>
<evidence type="ECO:0000256" key="6">
    <source>
        <dbReference type="ARBA" id="ARBA00023043"/>
    </source>
</evidence>
<keyword evidence="5" id="KW-0862">Zinc</keyword>
<dbReference type="Gene3D" id="6.10.140.2220">
    <property type="match status" value="1"/>
</dbReference>
<keyword evidence="2" id="KW-0479">Metal-binding</keyword>
<evidence type="ECO:0000256" key="9">
    <source>
        <dbReference type="PROSITE-ProRule" id="PRU00023"/>
    </source>
</evidence>
<dbReference type="Pfam" id="PF01753">
    <property type="entry name" value="zf-MYND"/>
    <property type="match status" value="1"/>
</dbReference>